<dbReference type="VEuPathDB" id="TrichDB:TVAGG3_0894230"/>
<keyword evidence="1" id="KW-1133">Transmembrane helix</keyword>
<dbReference type="RefSeq" id="XP_001317238.1">
    <property type="nucleotide sequence ID" value="XM_001317203.1"/>
</dbReference>
<gene>
    <name evidence="2" type="ORF">TVAG_416580</name>
</gene>
<accession>A2EQQ0</accession>
<keyword evidence="1" id="KW-0472">Membrane</keyword>
<evidence type="ECO:0000313" key="2">
    <source>
        <dbReference type="EMBL" id="EAY05015.1"/>
    </source>
</evidence>
<sequence length="478" mass="53340">MFISLIYLSLSQRISHGRGTINFENSKTIEVDIELKTQHDGQNYLVVLNSNEFVDLPTVQIVFGGRITITKSDESVTTLFYYLGEFQKTYEIPEFIIGFNPAPFIPVDVGAAESITHKIVLLPTIAGMTYYFEVPETPDIRYKMSGGQTEKNIVNNIPIHVDSGDYATISIHATGKPIDFKIYKMILNETAVKSMVFQYGGFVTETHAKFFSNTNFESIKPEFPTKLRWGINDLYFKSSTSYDLTLPNESVLVLAKTNGMTGFSGSYSSDTSYADFTDDTLAIVANSETKFKIKSTTYPTLRVILFNIKDIDYHQNSSFVLQSNDYHIMNSIDEKYHAVFIVNPAGAKAGVMNHDGYEITTYTSDGAKVTINADDDPFIICLKEMSSEEKKKLQIDFVPSVYNSAYVGSFKTTDKKYVFESGLYTKENPDKKGGLSPGATAAIVVVVLLIVIAVVAVLVWFFVFRKKKDQNSGSGENA</sequence>
<dbReference type="AlphaFoldDB" id="A2EQQ0"/>
<dbReference type="Proteomes" id="UP000001542">
    <property type="component" value="Unassembled WGS sequence"/>
</dbReference>
<organism evidence="2 3">
    <name type="scientific">Trichomonas vaginalis (strain ATCC PRA-98 / G3)</name>
    <dbReference type="NCBI Taxonomy" id="412133"/>
    <lineage>
        <taxon>Eukaryota</taxon>
        <taxon>Metamonada</taxon>
        <taxon>Parabasalia</taxon>
        <taxon>Trichomonadida</taxon>
        <taxon>Trichomonadidae</taxon>
        <taxon>Trichomonas</taxon>
    </lineage>
</organism>
<dbReference type="InParanoid" id="A2EQQ0"/>
<keyword evidence="1" id="KW-0812">Transmembrane</keyword>
<dbReference type="PANTHER" id="PTHR16861:SF4">
    <property type="entry name" value="SH3 DOMAIN PROTEIN (AFU_ORTHOLOGUE AFUA_1G13610)"/>
    <property type="match status" value="1"/>
</dbReference>
<reference evidence="2" key="2">
    <citation type="journal article" date="2007" name="Science">
        <title>Draft genome sequence of the sexually transmitted pathogen Trichomonas vaginalis.</title>
        <authorList>
            <person name="Carlton J.M."/>
            <person name="Hirt R.P."/>
            <person name="Silva J.C."/>
            <person name="Delcher A.L."/>
            <person name="Schatz M."/>
            <person name="Zhao Q."/>
            <person name="Wortman J.R."/>
            <person name="Bidwell S.L."/>
            <person name="Alsmark U.C.M."/>
            <person name="Besteiro S."/>
            <person name="Sicheritz-Ponten T."/>
            <person name="Noel C.J."/>
            <person name="Dacks J.B."/>
            <person name="Foster P.G."/>
            <person name="Simillion C."/>
            <person name="Van de Peer Y."/>
            <person name="Miranda-Saavedra D."/>
            <person name="Barton G.J."/>
            <person name="Westrop G.D."/>
            <person name="Mueller S."/>
            <person name="Dessi D."/>
            <person name="Fiori P.L."/>
            <person name="Ren Q."/>
            <person name="Paulsen I."/>
            <person name="Zhang H."/>
            <person name="Bastida-Corcuera F.D."/>
            <person name="Simoes-Barbosa A."/>
            <person name="Brown M.T."/>
            <person name="Hayes R.D."/>
            <person name="Mukherjee M."/>
            <person name="Okumura C.Y."/>
            <person name="Schneider R."/>
            <person name="Smith A.J."/>
            <person name="Vanacova S."/>
            <person name="Villalvazo M."/>
            <person name="Haas B.J."/>
            <person name="Pertea M."/>
            <person name="Feldblyum T.V."/>
            <person name="Utterback T.R."/>
            <person name="Shu C.L."/>
            <person name="Osoegawa K."/>
            <person name="de Jong P.J."/>
            <person name="Hrdy I."/>
            <person name="Horvathova L."/>
            <person name="Zubacova Z."/>
            <person name="Dolezal P."/>
            <person name="Malik S.B."/>
            <person name="Logsdon J.M. Jr."/>
            <person name="Henze K."/>
            <person name="Gupta A."/>
            <person name="Wang C.C."/>
            <person name="Dunne R.L."/>
            <person name="Upcroft J.A."/>
            <person name="Upcroft P."/>
            <person name="White O."/>
            <person name="Salzberg S.L."/>
            <person name="Tang P."/>
            <person name="Chiu C.-H."/>
            <person name="Lee Y.-S."/>
            <person name="Embley T.M."/>
            <person name="Coombs G.H."/>
            <person name="Mottram J.C."/>
            <person name="Tachezy J."/>
            <person name="Fraser-Liggett C.M."/>
            <person name="Johnson P.J."/>
        </authorList>
    </citation>
    <scope>NUCLEOTIDE SEQUENCE [LARGE SCALE GENOMIC DNA]</scope>
    <source>
        <strain evidence="2">G3</strain>
    </source>
</reference>
<dbReference type="EMBL" id="DS113459">
    <property type="protein sequence ID" value="EAY05015.1"/>
    <property type="molecule type" value="Genomic_DNA"/>
</dbReference>
<dbReference type="VEuPathDB" id="TrichDB:TVAG_416580"/>
<keyword evidence="3" id="KW-1185">Reference proteome</keyword>
<protein>
    <submittedName>
        <fullName evidence="2">Uncharacterized protein</fullName>
    </submittedName>
</protein>
<feature type="transmembrane region" description="Helical" evidence="1">
    <location>
        <begin position="441"/>
        <end position="464"/>
    </location>
</feature>
<evidence type="ECO:0000256" key="1">
    <source>
        <dbReference type="SAM" id="Phobius"/>
    </source>
</evidence>
<dbReference type="PANTHER" id="PTHR16861">
    <property type="entry name" value="GLYCOPROTEIN 38"/>
    <property type="match status" value="1"/>
</dbReference>
<reference evidence="2" key="1">
    <citation type="submission" date="2006-10" db="EMBL/GenBank/DDBJ databases">
        <authorList>
            <person name="Amadeo P."/>
            <person name="Zhao Q."/>
            <person name="Wortman J."/>
            <person name="Fraser-Liggett C."/>
            <person name="Carlton J."/>
        </authorList>
    </citation>
    <scope>NUCLEOTIDE SEQUENCE</scope>
    <source>
        <strain evidence="2">G3</strain>
    </source>
</reference>
<evidence type="ECO:0000313" key="3">
    <source>
        <dbReference type="Proteomes" id="UP000001542"/>
    </source>
</evidence>
<name>A2EQQ0_TRIV3</name>
<dbReference type="eggNOG" id="ENOG502SY18">
    <property type="taxonomic scope" value="Eukaryota"/>
</dbReference>
<dbReference type="KEGG" id="tva:4762880"/>
<proteinExistence type="predicted"/>